<dbReference type="SUPFAM" id="SSF81606">
    <property type="entry name" value="PP2C-like"/>
    <property type="match status" value="1"/>
</dbReference>
<dbReference type="Gene3D" id="3.60.40.10">
    <property type="entry name" value="PPM-type phosphatase domain"/>
    <property type="match status" value="1"/>
</dbReference>
<keyword evidence="3" id="KW-1185">Reference proteome</keyword>
<dbReference type="Proteomes" id="UP000074382">
    <property type="component" value="Unassembled WGS sequence"/>
</dbReference>
<protein>
    <recommendedName>
        <fullName evidence="1">PPM-type phosphatase domain-containing protein</fullName>
    </recommendedName>
</protein>
<dbReference type="Pfam" id="PF13672">
    <property type="entry name" value="PP2C_2"/>
    <property type="match status" value="1"/>
</dbReference>
<name>A0A147KJ54_THECS</name>
<sequence>MPFRLATDPAHTDRVNEDFAAVGADVAVLLDGAGTPAGFESGCVHGVAWYTRRLGGLLLAEATPDRTLADALASAIDTAAALHGPACDLADPNTPSATVAAVRFTPDRLDYLVLADSVLVVDLVDSDPLVVTDDRINAAEQEVRRLHPAGEKLTRREFDAGLAQYRNVPGGFWTAGADPRAAGEALTGSVPLAGVAGLALLTDGASRLVDTFGLLDWRALLDLLHTQGPQALIARVRDAERADPDGRRWPRSKRHDDATVITWRPAN</sequence>
<dbReference type="RefSeq" id="WP_061783731.1">
    <property type="nucleotide sequence ID" value="NZ_KQ950181.1"/>
</dbReference>
<dbReference type="InterPro" id="IPR001932">
    <property type="entry name" value="PPM-type_phosphatase-like_dom"/>
</dbReference>
<organism evidence="2 3">
    <name type="scientific">Thermobifida cellulosilytica TB100</name>
    <dbReference type="NCBI Taxonomy" id="665004"/>
    <lineage>
        <taxon>Bacteria</taxon>
        <taxon>Bacillati</taxon>
        <taxon>Actinomycetota</taxon>
        <taxon>Actinomycetes</taxon>
        <taxon>Streptosporangiales</taxon>
        <taxon>Nocardiopsidaceae</taxon>
        <taxon>Thermobifida</taxon>
    </lineage>
</organism>
<dbReference type="AlphaFoldDB" id="A0A147KJ54"/>
<gene>
    <name evidence="2" type="ORF">AC529_07055</name>
</gene>
<evidence type="ECO:0000313" key="3">
    <source>
        <dbReference type="Proteomes" id="UP000074382"/>
    </source>
</evidence>
<evidence type="ECO:0000313" key="2">
    <source>
        <dbReference type="EMBL" id="KUP97332.1"/>
    </source>
</evidence>
<feature type="domain" description="PPM-type phosphatase" evidence="1">
    <location>
        <begin position="15"/>
        <end position="210"/>
    </location>
</feature>
<proteinExistence type="predicted"/>
<dbReference type="InterPro" id="IPR036457">
    <property type="entry name" value="PPM-type-like_dom_sf"/>
</dbReference>
<dbReference type="PATRIC" id="fig|665004.4.peg.1470"/>
<dbReference type="OrthoDB" id="3190646at2"/>
<dbReference type="STRING" id="665004.AC529_07055"/>
<comment type="caution">
    <text evidence="2">The sequence shown here is derived from an EMBL/GenBank/DDBJ whole genome shotgun (WGS) entry which is preliminary data.</text>
</comment>
<accession>A0A147KJ54</accession>
<reference evidence="3" key="1">
    <citation type="journal article" date="2017" name="Acta Aliment.">
        <title>Plant polysaccharide degrading enzyme system of Thermpbifida cellulosilytica TB100 revealed by de novo genome project data.</title>
        <authorList>
            <person name="Toth A."/>
            <person name="Baka E."/>
            <person name="Luzics S."/>
            <person name="Bata-Vidacs I."/>
            <person name="Nagy I."/>
            <person name="Balint B."/>
            <person name="Herceg R."/>
            <person name="Olasz F."/>
            <person name="Wilk T."/>
            <person name="Nagy T."/>
            <person name="Kriszt B."/>
            <person name="Nagy I."/>
            <person name="Kukolya J."/>
        </authorList>
    </citation>
    <scope>NUCLEOTIDE SEQUENCE [LARGE SCALE GENOMIC DNA]</scope>
    <source>
        <strain evidence="3">TB100</strain>
    </source>
</reference>
<dbReference type="EMBL" id="LGEM01000030">
    <property type="protein sequence ID" value="KUP97332.1"/>
    <property type="molecule type" value="Genomic_DNA"/>
</dbReference>
<evidence type="ECO:0000259" key="1">
    <source>
        <dbReference type="Pfam" id="PF13672"/>
    </source>
</evidence>